<dbReference type="AlphaFoldDB" id="A0A336KYJ5"/>
<reference evidence="14" key="2">
    <citation type="submission" date="2018-07" db="EMBL/GenBank/DDBJ databases">
        <authorList>
            <person name="Quirk P.G."/>
            <person name="Krulwich T.A."/>
        </authorList>
    </citation>
    <scope>NUCLEOTIDE SEQUENCE</scope>
</reference>
<dbReference type="OMA" id="MCKFPSE"/>
<sequence length="304" mass="35100">MSLKQRLKPRLKYIAQNSTLHAINIDTAYLKWTNQFPSIAICFRKDRNFENLSKFLDDYFKNNNLPKPANKRSFYKFAQSYAFMTPLKPISDIDLDMCLTYNETCGLNFDVIRAKAVPATCNSFLYSVSYLGQKFSCDEILKLQFTNAGACYTTDAAASLLTFSRKTHVPIKLTIEYKPPEGYGMDLYIYSPGEKVSYLDVPYALPKQESITYLNFMTIETINHPEVKGVDAKIRNCRFSDEKTEKYQFPYSFGNCNMEKRMQFEIDQCNCTMPVNKREGLNFCDIKGLLCLRSGNFNLNNAFF</sequence>
<dbReference type="EMBL" id="UFQS01001373">
    <property type="protein sequence ID" value="SSX10562.1"/>
    <property type="molecule type" value="Genomic_DNA"/>
</dbReference>
<keyword evidence="11 12" id="KW-0407">Ion channel</keyword>
<keyword evidence="3 12" id="KW-0813">Transport</keyword>
<dbReference type="EMBL" id="UFQT01001373">
    <property type="protein sequence ID" value="SSX30246.1"/>
    <property type="molecule type" value="Genomic_DNA"/>
</dbReference>
<dbReference type="InterPro" id="IPR001873">
    <property type="entry name" value="ENaC"/>
</dbReference>
<dbReference type="VEuPathDB" id="VectorBase:CSON002223"/>
<accession>A0A336KYJ5</accession>
<evidence type="ECO:0000313" key="13">
    <source>
        <dbReference type="EMBL" id="SSX10562.1"/>
    </source>
</evidence>
<keyword evidence="9" id="KW-0472">Membrane</keyword>
<comment type="similarity">
    <text evidence="2 12">Belongs to the amiloride-sensitive sodium channel (TC 1.A.6) family.</text>
</comment>
<evidence type="ECO:0000256" key="3">
    <source>
        <dbReference type="ARBA" id="ARBA00022448"/>
    </source>
</evidence>
<evidence type="ECO:0000256" key="7">
    <source>
        <dbReference type="ARBA" id="ARBA00023053"/>
    </source>
</evidence>
<dbReference type="Pfam" id="PF00858">
    <property type="entry name" value="ASC"/>
    <property type="match status" value="1"/>
</dbReference>
<evidence type="ECO:0000256" key="2">
    <source>
        <dbReference type="ARBA" id="ARBA00007193"/>
    </source>
</evidence>
<protein>
    <submittedName>
        <fullName evidence="13">CSON002223 protein</fullName>
    </submittedName>
</protein>
<organism evidence="13">
    <name type="scientific">Culicoides sonorensis</name>
    <name type="common">Biting midge</name>
    <dbReference type="NCBI Taxonomy" id="179676"/>
    <lineage>
        <taxon>Eukaryota</taxon>
        <taxon>Metazoa</taxon>
        <taxon>Ecdysozoa</taxon>
        <taxon>Arthropoda</taxon>
        <taxon>Hexapoda</taxon>
        <taxon>Insecta</taxon>
        <taxon>Pterygota</taxon>
        <taxon>Neoptera</taxon>
        <taxon>Endopterygota</taxon>
        <taxon>Diptera</taxon>
        <taxon>Nematocera</taxon>
        <taxon>Chironomoidea</taxon>
        <taxon>Ceratopogonidae</taxon>
        <taxon>Ceratopogoninae</taxon>
        <taxon>Culicoides</taxon>
        <taxon>Monoculicoides</taxon>
    </lineage>
</organism>
<keyword evidence="10 12" id="KW-0739">Sodium transport</keyword>
<keyword evidence="8 12" id="KW-0406">Ion transport</keyword>
<evidence type="ECO:0000256" key="4">
    <source>
        <dbReference type="ARBA" id="ARBA00022461"/>
    </source>
</evidence>
<gene>
    <name evidence="13" type="primary">CSON002223</name>
</gene>
<dbReference type="Gene3D" id="1.10.287.820">
    <property type="entry name" value="Acid-sensing ion channel domain"/>
    <property type="match status" value="1"/>
</dbReference>
<dbReference type="GO" id="GO:0016020">
    <property type="term" value="C:membrane"/>
    <property type="evidence" value="ECO:0007669"/>
    <property type="project" value="UniProtKB-SubCell"/>
</dbReference>
<evidence type="ECO:0000256" key="8">
    <source>
        <dbReference type="ARBA" id="ARBA00023065"/>
    </source>
</evidence>
<evidence type="ECO:0000256" key="9">
    <source>
        <dbReference type="ARBA" id="ARBA00023136"/>
    </source>
</evidence>
<reference evidence="13" key="1">
    <citation type="submission" date="2018-04" db="EMBL/GenBank/DDBJ databases">
        <authorList>
            <person name="Go L.Y."/>
            <person name="Mitchell J.A."/>
        </authorList>
    </citation>
    <scope>NUCLEOTIDE SEQUENCE</scope>
    <source>
        <tissue evidence="13">Whole organism</tissue>
    </source>
</reference>
<name>A0A336KYJ5_CULSO</name>
<evidence type="ECO:0000256" key="12">
    <source>
        <dbReference type="RuleBase" id="RU000679"/>
    </source>
</evidence>
<proteinExistence type="inferred from homology"/>
<dbReference type="GO" id="GO:0005272">
    <property type="term" value="F:sodium channel activity"/>
    <property type="evidence" value="ECO:0007669"/>
    <property type="project" value="UniProtKB-KW"/>
</dbReference>
<keyword evidence="7" id="KW-0915">Sodium</keyword>
<evidence type="ECO:0000313" key="14">
    <source>
        <dbReference type="EMBL" id="SSX30246.1"/>
    </source>
</evidence>
<keyword evidence="5 12" id="KW-0812">Transmembrane</keyword>
<comment type="subcellular location">
    <subcellularLocation>
        <location evidence="1">Membrane</location>
        <topology evidence="1">Multi-pass membrane protein</topology>
    </subcellularLocation>
</comment>
<evidence type="ECO:0000256" key="6">
    <source>
        <dbReference type="ARBA" id="ARBA00022989"/>
    </source>
</evidence>
<evidence type="ECO:0000256" key="11">
    <source>
        <dbReference type="ARBA" id="ARBA00023303"/>
    </source>
</evidence>
<keyword evidence="6" id="KW-1133">Transmembrane helix</keyword>
<evidence type="ECO:0000256" key="5">
    <source>
        <dbReference type="ARBA" id="ARBA00022692"/>
    </source>
</evidence>
<evidence type="ECO:0000256" key="10">
    <source>
        <dbReference type="ARBA" id="ARBA00023201"/>
    </source>
</evidence>
<evidence type="ECO:0000256" key="1">
    <source>
        <dbReference type="ARBA" id="ARBA00004141"/>
    </source>
</evidence>
<keyword evidence="4 12" id="KW-0894">Sodium channel</keyword>